<accession>A0A7R8ZPC9</accession>
<dbReference type="EMBL" id="OB661931">
    <property type="protein sequence ID" value="CAD7229195.1"/>
    <property type="molecule type" value="Genomic_DNA"/>
</dbReference>
<protein>
    <submittedName>
        <fullName evidence="1">Uncharacterized protein</fullName>
    </submittedName>
</protein>
<gene>
    <name evidence="1" type="ORF">CTOB1V02_LOCUS7068</name>
</gene>
<organism evidence="1">
    <name type="scientific">Cyprideis torosa</name>
    <dbReference type="NCBI Taxonomy" id="163714"/>
    <lineage>
        <taxon>Eukaryota</taxon>
        <taxon>Metazoa</taxon>
        <taxon>Ecdysozoa</taxon>
        <taxon>Arthropoda</taxon>
        <taxon>Crustacea</taxon>
        <taxon>Oligostraca</taxon>
        <taxon>Ostracoda</taxon>
        <taxon>Podocopa</taxon>
        <taxon>Podocopida</taxon>
        <taxon>Cytherocopina</taxon>
        <taxon>Cytheroidea</taxon>
        <taxon>Cytherideidae</taxon>
        <taxon>Cyprideis</taxon>
    </lineage>
</organism>
<evidence type="ECO:0000313" key="1">
    <source>
        <dbReference type="EMBL" id="CAD7229195.1"/>
    </source>
</evidence>
<reference evidence="1" key="1">
    <citation type="submission" date="2020-11" db="EMBL/GenBank/DDBJ databases">
        <authorList>
            <person name="Tran Van P."/>
        </authorList>
    </citation>
    <scope>NUCLEOTIDE SEQUENCE</scope>
</reference>
<name>A0A7R8ZPC9_9CRUS</name>
<proteinExistence type="predicted"/>
<sequence length="289" mass="31780">MHLVLDVTAEDSGEKSRLHQSWGTRPLLFFPTPPIIPFPITENRTIHNHITKESGNSYAITKESGNSYAITKESGNSYAITKENNGNSYAITKESGNSYAITKESGNSYAITKESGNSYAITKENGNSYANAITKESGNSYAITKENNGNSWGLLEKGKDICRVFEKLPPEEEGRGAGALMRWERCGPPVMCLKHGMQQGLRSSLPLLLFYNSNPLDLAAPGIEPYTTEGAILHYAPSPREALEHGSFSIFVQGFTCLFHIPNSLPESHTEIELLGSEQQRGCWPYGLD</sequence>
<dbReference type="AlphaFoldDB" id="A0A7R8ZPC9"/>